<organism evidence="5 6">
    <name type="scientific">Legionella londiniensis</name>
    <dbReference type="NCBI Taxonomy" id="45068"/>
    <lineage>
        <taxon>Bacteria</taxon>
        <taxon>Pseudomonadati</taxon>
        <taxon>Pseudomonadota</taxon>
        <taxon>Gammaproteobacteria</taxon>
        <taxon>Legionellales</taxon>
        <taxon>Legionellaceae</taxon>
        <taxon>Legionella</taxon>
    </lineage>
</organism>
<dbReference type="OrthoDB" id="5638121at2"/>
<sequence>MQNKIIVVLLLFITCKLHAATLNNTLKVGTLIYNPPYEISLLNKHYSYGFNIEIMQRLCKLIQYQCTMVPMRFDELLTALNENKVDAIIVGISLEPIHMGRYAFSNPYFIGNAVFLTRSASQFSSLDHKTVGVVKNTLVPMKYFFDLIFIDDAYQKQEDVIHFKFFKNLPDLLDGLNREQVDAIFLDAGAAQYWVDESAGAYRVTGPIVSLHHGMMVMSLKKNQRLIDLINSTLVEMENNGELLAIYRKYWGAIYPYAKATGVLLPLGGRSYQFMTPFIKR</sequence>
<proteinExistence type="inferred from homology"/>
<evidence type="ECO:0000256" key="2">
    <source>
        <dbReference type="ARBA" id="ARBA00022729"/>
    </source>
</evidence>
<gene>
    <name evidence="5" type="ORF">Llon_0153</name>
</gene>
<reference evidence="5 6" key="1">
    <citation type="submission" date="2015-11" db="EMBL/GenBank/DDBJ databases">
        <title>Genomic analysis of 38 Legionella species identifies large and diverse effector repertoires.</title>
        <authorList>
            <person name="Burstein D."/>
            <person name="Amaro F."/>
            <person name="Zusman T."/>
            <person name="Lifshitz Z."/>
            <person name="Cohen O."/>
            <person name="Gilbert J.A."/>
            <person name="Pupko T."/>
            <person name="Shuman H.A."/>
            <person name="Segal G."/>
        </authorList>
    </citation>
    <scope>NUCLEOTIDE SEQUENCE [LARGE SCALE GENOMIC DNA]</scope>
    <source>
        <strain evidence="5 6">ATCC 49505</strain>
    </source>
</reference>
<dbReference type="InterPro" id="IPR001638">
    <property type="entry name" value="Solute-binding_3/MltF_N"/>
</dbReference>
<feature type="domain" description="Solute-binding protein family 3/N-terminal" evidence="4">
    <location>
        <begin position="25"/>
        <end position="254"/>
    </location>
</feature>
<comment type="similarity">
    <text evidence="1">Belongs to the bacterial solute-binding protein 3 family.</text>
</comment>
<feature type="chain" id="PRO_5006915100" evidence="3">
    <location>
        <begin position="20"/>
        <end position="281"/>
    </location>
</feature>
<dbReference type="PANTHER" id="PTHR35936:SF17">
    <property type="entry name" value="ARGININE-BINDING EXTRACELLULAR PROTEIN ARTP"/>
    <property type="match status" value="1"/>
</dbReference>
<comment type="caution">
    <text evidence="5">The sequence shown here is derived from an EMBL/GenBank/DDBJ whole genome shotgun (WGS) entry which is preliminary data.</text>
</comment>
<evidence type="ECO:0000256" key="1">
    <source>
        <dbReference type="ARBA" id="ARBA00010333"/>
    </source>
</evidence>
<dbReference type="STRING" id="45068.Llon_0153"/>
<keyword evidence="6" id="KW-1185">Reference proteome</keyword>
<dbReference type="SUPFAM" id="SSF53850">
    <property type="entry name" value="Periplasmic binding protein-like II"/>
    <property type="match status" value="1"/>
</dbReference>
<evidence type="ECO:0000259" key="4">
    <source>
        <dbReference type="SMART" id="SM00062"/>
    </source>
</evidence>
<protein>
    <submittedName>
        <fullName evidence="5">Arginine-binding periplasmic protein</fullName>
    </submittedName>
</protein>
<dbReference type="EMBL" id="LNYK01000001">
    <property type="protein sequence ID" value="KTD23268.1"/>
    <property type="molecule type" value="Genomic_DNA"/>
</dbReference>
<dbReference type="Gene3D" id="3.40.190.10">
    <property type="entry name" value="Periplasmic binding protein-like II"/>
    <property type="match status" value="2"/>
</dbReference>
<evidence type="ECO:0000313" key="5">
    <source>
        <dbReference type="EMBL" id="KTD23268.1"/>
    </source>
</evidence>
<dbReference type="Proteomes" id="UP000054997">
    <property type="component" value="Unassembled WGS sequence"/>
</dbReference>
<evidence type="ECO:0000313" key="6">
    <source>
        <dbReference type="Proteomes" id="UP000054997"/>
    </source>
</evidence>
<dbReference type="PATRIC" id="fig|45068.5.peg.161"/>
<evidence type="ECO:0000256" key="3">
    <source>
        <dbReference type="SAM" id="SignalP"/>
    </source>
</evidence>
<dbReference type="Pfam" id="PF00497">
    <property type="entry name" value="SBP_bac_3"/>
    <property type="match status" value="1"/>
</dbReference>
<accession>A0A0W0VSQ5</accession>
<dbReference type="AlphaFoldDB" id="A0A0W0VSQ5"/>
<name>A0A0W0VSQ5_9GAMM</name>
<dbReference type="RefSeq" id="WP_058528165.1">
    <property type="nucleotide sequence ID" value="NZ_CAAAHZ010000005.1"/>
</dbReference>
<keyword evidence="2 3" id="KW-0732">Signal</keyword>
<feature type="signal peptide" evidence="3">
    <location>
        <begin position="1"/>
        <end position="19"/>
    </location>
</feature>
<dbReference type="SMART" id="SM00062">
    <property type="entry name" value="PBPb"/>
    <property type="match status" value="1"/>
</dbReference>
<dbReference type="PANTHER" id="PTHR35936">
    <property type="entry name" value="MEMBRANE-BOUND LYTIC MUREIN TRANSGLYCOSYLASE F"/>
    <property type="match status" value="1"/>
</dbReference>